<sequence>MTTSVLTSAPLAPASSAAELSRTEKFGYGLGDAGGTIITCLIANFLTFFYTDIFGLTPAVVGTLFLVLRVVDALADPLMGTLADRTNSRFGRFRPWQLWAALPIGLAGILTFSTPDLDPTAKLVYAFVTYLALSLSYSAINVPYCALINAMTTRQQEVVSCQTWRFMLCGLAGLLVSVGLPWMVVAFGHGDPVRGYRWGVTLLCTVAVAMFLWCFFSVRERVPLATLGHFRLRQHLAAMKRNDQLLLMLVLSFLLINVFNVRGGGYLYFITYVLHGSTAYTSLFFAMVALATTGGALLVPPLSRRVDPLRLYLGVNLLLAVWSLGLYLVPTGTEHAQLWLGLIFATCLVQGMTLPLHFSFMAFADDYGRWKTGVRSSGLNFAANLFCIKLAWASSALIISVLFTLVAYHPGQGAQTPASLAAITLLQTLVPALLHLALAGVLVFCKLNRPFMQRLADDLQAAC</sequence>
<dbReference type="InterPro" id="IPR001927">
    <property type="entry name" value="Na/Gal_symport"/>
</dbReference>
<dbReference type="NCBIfam" id="TIGR00792">
    <property type="entry name" value="gph"/>
    <property type="match status" value="1"/>
</dbReference>
<evidence type="ECO:0000256" key="6">
    <source>
        <dbReference type="ARBA" id="ARBA00022989"/>
    </source>
</evidence>
<evidence type="ECO:0000256" key="8">
    <source>
        <dbReference type="SAM" id="Phobius"/>
    </source>
</evidence>
<dbReference type="PANTHER" id="PTHR11328">
    <property type="entry name" value="MAJOR FACILITATOR SUPERFAMILY DOMAIN-CONTAINING PROTEIN"/>
    <property type="match status" value="1"/>
</dbReference>
<feature type="transmembrane region" description="Helical" evidence="8">
    <location>
        <begin position="336"/>
        <end position="360"/>
    </location>
</feature>
<dbReference type="InterPro" id="IPR018043">
    <property type="entry name" value="Na/Gal_symport_CS"/>
</dbReference>
<dbReference type="Gene3D" id="1.20.1250.20">
    <property type="entry name" value="MFS general substrate transporter like domains"/>
    <property type="match status" value="2"/>
</dbReference>
<evidence type="ECO:0000256" key="3">
    <source>
        <dbReference type="ARBA" id="ARBA00022448"/>
    </source>
</evidence>
<name>A0ABT6IHS2_9PSED</name>
<comment type="caution">
    <text evidence="9">The sequence shown here is derived from an EMBL/GenBank/DDBJ whole genome shotgun (WGS) entry which is preliminary data.</text>
</comment>
<feature type="transmembrane region" description="Helical" evidence="8">
    <location>
        <begin position="280"/>
        <end position="299"/>
    </location>
</feature>
<evidence type="ECO:0000313" key="9">
    <source>
        <dbReference type="EMBL" id="MDH4763886.1"/>
    </source>
</evidence>
<dbReference type="SUPFAM" id="SSF103473">
    <property type="entry name" value="MFS general substrate transporter"/>
    <property type="match status" value="1"/>
</dbReference>
<dbReference type="RefSeq" id="WP_273862935.1">
    <property type="nucleotide sequence ID" value="NZ_JAPDIQ010000005.1"/>
</dbReference>
<dbReference type="PANTHER" id="PTHR11328:SF24">
    <property type="entry name" value="MAJOR FACILITATOR SUPERFAMILY (MFS) PROFILE DOMAIN-CONTAINING PROTEIN"/>
    <property type="match status" value="1"/>
</dbReference>
<dbReference type="Proteomes" id="UP001157461">
    <property type="component" value="Unassembled WGS sequence"/>
</dbReference>
<evidence type="ECO:0000256" key="7">
    <source>
        <dbReference type="ARBA" id="ARBA00023136"/>
    </source>
</evidence>
<feature type="transmembrane region" description="Helical" evidence="8">
    <location>
        <begin position="196"/>
        <end position="216"/>
    </location>
</feature>
<reference evidence="9 10" key="1">
    <citation type="submission" date="2022-10" db="EMBL/GenBank/DDBJ databases">
        <title>A novel Pseudomonas species, isolated from Passiflora incarnata leaves.</title>
        <authorList>
            <person name="Cueva-Yesquen L.G."/>
            <person name="Fantinatti-Garboggini F."/>
        </authorList>
    </citation>
    <scope>NUCLEOTIDE SEQUENCE [LARGE SCALE GENOMIC DNA]</scope>
    <source>
        <strain evidence="9 10">CBMAI 2609</strain>
    </source>
</reference>
<keyword evidence="10" id="KW-1185">Reference proteome</keyword>
<comment type="subcellular location">
    <subcellularLocation>
        <location evidence="1">Cell membrane</location>
        <topology evidence="1">Multi-pass membrane protein</topology>
    </subcellularLocation>
</comment>
<dbReference type="InterPro" id="IPR036259">
    <property type="entry name" value="MFS_trans_sf"/>
</dbReference>
<dbReference type="Pfam" id="PF13347">
    <property type="entry name" value="MFS_2"/>
    <property type="match status" value="1"/>
</dbReference>
<evidence type="ECO:0000256" key="1">
    <source>
        <dbReference type="ARBA" id="ARBA00004651"/>
    </source>
</evidence>
<organism evidence="9 10">
    <name type="scientific">Pseudomonas flavocrustae</name>
    <dbReference type="NCBI Taxonomy" id="2991719"/>
    <lineage>
        <taxon>Bacteria</taxon>
        <taxon>Pseudomonadati</taxon>
        <taxon>Pseudomonadota</taxon>
        <taxon>Gammaproteobacteria</taxon>
        <taxon>Pseudomonadales</taxon>
        <taxon>Pseudomonadaceae</taxon>
        <taxon>Pseudomonas</taxon>
    </lineage>
</organism>
<feature type="transmembrane region" description="Helical" evidence="8">
    <location>
        <begin position="96"/>
        <end position="115"/>
    </location>
</feature>
<feature type="transmembrane region" description="Helical" evidence="8">
    <location>
        <begin position="311"/>
        <end position="330"/>
    </location>
</feature>
<feature type="transmembrane region" description="Helical" evidence="8">
    <location>
        <begin position="420"/>
        <end position="445"/>
    </location>
</feature>
<feature type="transmembrane region" description="Helical" evidence="8">
    <location>
        <begin position="53"/>
        <end position="75"/>
    </location>
</feature>
<keyword evidence="6 8" id="KW-1133">Transmembrane helix</keyword>
<evidence type="ECO:0000256" key="4">
    <source>
        <dbReference type="ARBA" id="ARBA00022475"/>
    </source>
</evidence>
<feature type="transmembrane region" description="Helical" evidence="8">
    <location>
        <begin position="245"/>
        <end position="268"/>
    </location>
</feature>
<dbReference type="InterPro" id="IPR039672">
    <property type="entry name" value="MFS_2"/>
</dbReference>
<keyword evidence="5 8" id="KW-0812">Transmembrane</keyword>
<keyword evidence="4" id="KW-1003">Cell membrane</keyword>
<feature type="transmembrane region" description="Helical" evidence="8">
    <location>
        <begin position="127"/>
        <end position="151"/>
    </location>
</feature>
<comment type="similarity">
    <text evidence="2">Belongs to the sodium:galactoside symporter (TC 2.A.2) family.</text>
</comment>
<feature type="transmembrane region" description="Helical" evidence="8">
    <location>
        <begin position="381"/>
        <end position="408"/>
    </location>
</feature>
<keyword evidence="3" id="KW-0813">Transport</keyword>
<dbReference type="EMBL" id="JAPDIQ010000005">
    <property type="protein sequence ID" value="MDH4763886.1"/>
    <property type="molecule type" value="Genomic_DNA"/>
</dbReference>
<proteinExistence type="inferred from homology"/>
<feature type="transmembrane region" description="Helical" evidence="8">
    <location>
        <begin position="163"/>
        <end position="184"/>
    </location>
</feature>
<evidence type="ECO:0000313" key="10">
    <source>
        <dbReference type="Proteomes" id="UP001157461"/>
    </source>
</evidence>
<keyword evidence="7 8" id="KW-0472">Membrane</keyword>
<dbReference type="PROSITE" id="PS00872">
    <property type="entry name" value="NA_GALACTOSIDE_SYMP"/>
    <property type="match status" value="1"/>
</dbReference>
<protein>
    <submittedName>
        <fullName evidence="9">MFS transporter</fullName>
    </submittedName>
</protein>
<dbReference type="CDD" id="cd17332">
    <property type="entry name" value="MFS_MelB_like"/>
    <property type="match status" value="1"/>
</dbReference>
<accession>A0ABT6IHS2</accession>
<evidence type="ECO:0000256" key="2">
    <source>
        <dbReference type="ARBA" id="ARBA00009617"/>
    </source>
</evidence>
<evidence type="ECO:0000256" key="5">
    <source>
        <dbReference type="ARBA" id="ARBA00022692"/>
    </source>
</evidence>
<gene>
    <name evidence="9" type="ORF">OMP44_13355</name>
</gene>